<reference evidence="3" key="1">
    <citation type="submission" date="2021-01" db="EMBL/GenBank/DDBJ databases">
        <authorList>
            <person name="Corre E."/>
            <person name="Pelletier E."/>
            <person name="Niang G."/>
            <person name="Scheremetjew M."/>
            <person name="Finn R."/>
            <person name="Kale V."/>
            <person name="Holt S."/>
            <person name="Cochrane G."/>
            <person name="Meng A."/>
            <person name="Brown T."/>
            <person name="Cohen L."/>
        </authorList>
    </citation>
    <scope>NUCLEOTIDE SEQUENCE</scope>
    <source>
        <strain evidence="3">CCMP1381</strain>
    </source>
</reference>
<evidence type="ECO:0000313" key="3">
    <source>
        <dbReference type="EMBL" id="CAD9384329.1"/>
    </source>
</evidence>
<dbReference type="GO" id="GO:0016616">
    <property type="term" value="F:oxidoreductase activity, acting on the CH-OH group of donors, NAD or NADP as acceptor"/>
    <property type="evidence" value="ECO:0007669"/>
    <property type="project" value="TreeGrafter"/>
</dbReference>
<dbReference type="AlphaFoldDB" id="A0A7S2B251"/>
<proteinExistence type="inferred from homology"/>
<dbReference type="GO" id="GO:0048038">
    <property type="term" value="F:quinone binding"/>
    <property type="evidence" value="ECO:0007669"/>
    <property type="project" value="TreeGrafter"/>
</dbReference>
<dbReference type="SUPFAM" id="SSF51735">
    <property type="entry name" value="NAD(P)-binding Rossmann-fold domains"/>
    <property type="match status" value="1"/>
</dbReference>
<dbReference type="InterPro" id="IPR002347">
    <property type="entry name" value="SDR_fam"/>
</dbReference>
<gene>
    <name evidence="3" type="ORF">DSPE1174_LOCUS5064</name>
</gene>
<dbReference type="Pfam" id="PF13561">
    <property type="entry name" value="adh_short_C2"/>
    <property type="match status" value="1"/>
</dbReference>
<evidence type="ECO:0000256" key="1">
    <source>
        <dbReference type="ARBA" id="ARBA00006484"/>
    </source>
</evidence>
<evidence type="ECO:0000256" key="2">
    <source>
        <dbReference type="ARBA" id="ARBA00023002"/>
    </source>
</evidence>
<dbReference type="Pfam" id="PF00106">
    <property type="entry name" value="adh_short"/>
    <property type="match status" value="1"/>
</dbReference>
<dbReference type="EMBL" id="HBGS01009567">
    <property type="protein sequence ID" value="CAD9384329.1"/>
    <property type="molecule type" value="Transcribed_RNA"/>
</dbReference>
<evidence type="ECO:0008006" key="4">
    <source>
        <dbReference type="Google" id="ProtNLM"/>
    </source>
</evidence>
<dbReference type="PROSITE" id="PS00061">
    <property type="entry name" value="ADH_SHORT"/>
    <property type="match status" value="1"/>
</dbReference>
<keyword evidence="2" id="KW-0560">Oxidoreductase</keyword>
<accession>A0A7S2B251</accession>
<dbReference type="PANTHER" id="PTHR42760:SF133">
    <property type="entry name" value="3-OXOACYL-[ACYL-CARRIER-PROTEIN] REDUCTASE"/>
    <property type="match status" value="1"/>
</dbReference>
<name>A0A7S2B251_9STRA</name>
<dbReference type="InterPro" id="IPR036291">
    <property type="entry name" value="NAD(P)-bd_dom_sf"/>
</dbReference>
<dbReference type="GO" id="GO:0006633">
    <property type="term" value="P:fatty acid biosynthetic process"/>
    <property type="evidence" value="ECO:0007669"/>
    <property type="project" value="TreeGrafter"/>
</dbReference>
<dbReference type="PRINTS" id="PR00081">
    <property type="entry name" value="GDHRDH"/>
</dbReference>
<protein>
    <recommendedName>
        <fullName evidence="4">3-oxoacyl-[acyl-carrier-protein] reductase</fullName>
    </recommendedName>
</protein>
<dbReference type="InterPro" id="IPR020904">
    <property type="entry name" value="Sc_DH/Rdtase_CS"/>
</dbReference>
<dbReference type="PANTHER" id="PTHR42760">
    <property type="entry name" value="SHORT-CHAIN DEHYDROGENASES/REDUCTASES FAMILY MEMBER"/>
    <property type="match status" value="1"/>
</dbReference>
<comment type="similarity">
    <text evidence="1">Belongs to the short-chain dehydrogenases/reductases (SDR) family.</text>
</comment>
<dbReference type="Gene3D" id="3.40.50.720">
    <property type="entry name" value="NAD(P)-binding Rossmann-like Domain"/>
    <property type="match status" value="1"/>
</dbReference>
<organism evidence="3">
    <name type="scientific">Octactis speculum</name>
    <dbReference type="NCBI Taxonomy" id="3111310"/>
    <lineage>
        <taxon>Eukaryota</taxon>
        <taxon>Sar</taxon>
        <taxon>Stramenopiles</taxon>
        <taxon>Ochrophyta</taxon>
        <taxon>Dictyochophyceae</taxon>
        <taxon>Dictyochales</taxon>
        <taxon>Dictyochaceae</taxon>
        <taxon>Octactis</taxon>
    </lineage>
</organism>
<sequence length="170" mass="17527">MHFPLPGRAAATFMRADAKAEISAGVPLSDRCVVNVSSTSGLHGNIGQVNYATAKAGVVGLTKTLAKEWGPLGIRCNAVAFGMISTRMTSSYGEEGGGETVEVRPGVRVQQGIPDSVAKAWMNPQNISATTPLARPGHPDEAAAGVMLMASPYASYITGHTLEVTGGMGI</sequence>